<comment type="caution">
    <text evidence="1">The sequence shown here is derived from an EMBL/GenBank/DDBJ whole genome shotgun (WGS) entry which is preliminary data.</text>
</comment>
<evidence type="ECO:0000313" key="1">
    <source>
        <dbReference type="EMBL" id="SDK85883.1"/>
    </source>
</evidence>
<dbReference type="EMBL" id="FNGL01000001">
    <property type="protein sequence ID" value="SDK85883.1"/>
    <property type="molecule type" value="Genomic_DNA"/>
</dbReference>
<name>A0ABY0QIE5_CLOCO</name>
<reference evidence="1 2" key="1">
    <citation type="submission" date="2016-10" db="EMBL/GenBank/DDBJ databases">
        <authorList>
            <person name="Varghese N."/>
            <person name="Submissions S."/>
        </authorList>
    </citation>
    <scope>NUCLEOTIDE SEQUENCE [LARGE SCALE GENOMIC DNA]</scope>
    <source>
        <strain evidence="1 2">NLAE-zl-C224</strain>
    </source>
</reference>
<proteinExistence type="predicted"/>
<gene>
    <name evidence="1" type="ORF">SAMN05216497_101291</name>
</gene>
<accession>A0ABY0QIE5</accession>
<dbReference type="Proteomes" id="UP000198811">
    <property type="component" value="Unassembled WGS sequence"/>
</dbReference>
<keyword evidence="2" id="KW-1185">Reference proteome</keyword>
<evidence type="ECO:0000313" key="2">
    <source>
        <dbReference type="Proteomes" id="UP000198811"/>
    </source>
</evidence>
<protein>
    <submittedName>
        <fullName evidence="1">Uncharacterized protein</fullName>
    </submittedName>
</protein>
<sequence>MKDILSAGKSLVNMLESGLCTGFIYNVYKAG</sequence>
<organism evidence="1 2">
    <name type="scientific">Clostridium cochlearium</name>
    <dbReference type="NCBI Taxonomy" id="1494"/>
    <lineage>
        <taxon>Bacteria</taxon>
        <taxon>Bacillati</taxon>
        <taxon>Bacillota</taxon>
        <taxon>Clostridia</taxon>
        <taxon>Eubacteriales</taxon>
        <taxon>Clostridiaceae</taxon>
        <taxon>Clostridium</taxon>
    </lineage>
</organism>